<evidence type="ECO:0000313" key="10">
    <source>
        <dbReference type="EMBL" id="MCW9706580.1"/>
    </source>
</evidence>
<comment type="caution">
    <text evidence="10">The sequence shown here is derived from an EMBL/GenBank/DDBJ whole genome shotgun (WGS) entry which is preliminary data.</text>
</comment>
<dbReference type="RefSeq" id="WP_265765303.1">
    <property type="nucleotide sequence ID" value="NZ_JAGGJA010000004.1"/>
</dbReference>
<dbReference type="NCBIfam" id="TIGR04056">
    <property type="entry name" value="OMP_RagA_SusC"/>
    <property type="match status" value="1"/>
</dbReference>
<protein>
    <submittedName>
        <fullName evidence="10">TonB-dependent receptor</fullName>
    </submittedName>
</protein>
<dbReference type="InterPro" id="IPR036942">
    <property type="entry name" value="Beta-barrel_TonB_sf"/>
</dbReference>
<evidence type="ECO:0000259" key="9">
    <source>
        <dbReference type="Pfam" id="PF07715"/>
    </source>
</evidence>
<dbReference type="Gene3D" id="2.170.130.10">
    <property type="entry name" value="TonB-dependent receptor, plug domain"/>
    <property type="match status" value="1"/>
</dbReference>
<keyword evidence="2 7" id="KW-0813">Transport</keyword>
<proteinExistence type="inferred from homology"/>
<evidence type="ECO:0000256" key="1">
    <source>
        <dbReference type="ARBA" id="ARBA00004571"/>
    </source>
</evidence>
<keyword evidence="4 7" id="KW-0812">Transmembrane</keyword>
<feature type="domain" description="TonB-dependent receptor plug" evidence="9">
    <location>
        <begin position="121"/>
        <end position="228"/>
    </location>
</feature>
<name>A0ABT3PKV5_9BACT</name>
<feature type="signal peptide" evidence="8">
    <location>
        <begin position="1"/>
        <end position="28"/>
    </location>
</feature>
<dbReference type="Gene3D" id="2.40.170.20">
    <property type="entry name" value="TonB-dependent receptor, beta-barrel domain"/>
    <property type="match status" value="1"/>
</dbReference>
<evidence type="ECO:0000256" key="4">
    <source>
        <dbReference type="ARBA" id="ARBA00022692"/>
    </source>
</evidence>
<keyword evidence="10" id="KW-0675">Receptor</keyword>
<keyword evidence="8" id="KW-0732">Signal</keyword>
<dbReference type="InterPro" id="IPR037066">
    <property type="entry name" value="Plug_dom_sf"/>
</dbReference>
<comment type="subcellular location">
    <subcellularLocation>
        <location evidence="1 7">Cell outer membrane</location>
        <topology evidence="1 7">Multi-pass membrane protein</topology>
    </subcellularLocation>
</comment>
<evidence type="ECO:0000256" key="5">
    <source>
        <dbReference type="ARBA" id="ARBA00023136"/>
    </source>
</evidence>
<sequence>MVVRKIATIGCFLFGVLMVAMTPHQVLGQTVTGEVIDAQSQETLPGVNIIVKGTSIGTSSDAEGGFSLKVPSLSDTLVFTFIGYQRLEVPLQGQSSLDVSLTPETIAGDEVVVIGYGAVQKSDLTGSVSSISAEEVTKVPTTNVAEALQGKVSGMDITRGSGEAGSGVNITVRGNRSLTASNSPLVIVDGIQYGGGLEDINPADIESIEVLKDASSTAIYGSRGANGVILISTKKAEAQGTQVSIESYAGISKTLDYPDFNTGPEYVTQKREANRVSGDWSGPEDDPNIFTSSELENIENNVWTNFRDLLFQTGIQQSHQINVSRGTENNSMYLSVNYFDEKGILEMDQLKRYTARLNVDQQVGEALTVGMNSQITYYDRDRRRDPTNIANKINPLTRAYDENGDLIVRPHSGRDISPLADTQPNAYENNTLTTKIFPTLYAELDFAENLSLRTNISATLSNSRQGIYRDSETIDRNGTAPEAVYNSSNSRNITFENILSYEGDWDQHSLALTGVTSYQFNKNDLGSALGQNQLLASQLYYGLLNATEGIAVESGYEESSLMSYAGRANYSFKDRYLLTLTGRFDGSSKLSEENRWAFFPSAAAAWRISEEDFIGDDSIVSNLKLRASYGVSGNDAISPYSTQSALRRIPFSYGEDSAPGFTFSPTLGNPNLEWEISKTANLGLDVGLLNDRVTATIDVYDTRTSNLLLDRFLPLSSGVSSVTQNVGKTRNRGIEFALETTNILKDDFSWTSNLTFFSNKEEIVELVSDGDDIGNGWFIGEPTSVFYDYEKTGIWQQDEADAAASFGQEPGEIKVRDQNGDGEITASDDRVILGSPRPKWSGGIENSINYKGFDLSVYVYARIGQMMDYEYYDNYKPGGVENGANVDYWTPDNPTNAFPRPNAALSQDNYQYYSTLSYESGSFVKIRNATLGYTLPPSLMESMPVRNIRLYVTGKNLYTFAKVDNYDPERGGALSFPMTRLFVTGINIDF</sequence>
<comment type="similarity">
    <text evidence="7">Belongs to the TonB-dependent receptor family.</text>
</comment>
<keyword evidence="11" id="KW-1185">Reference proteome</keyword>
<accession>A0ABT3PKV5</accession>
<dbReference type="InterPro" id="IPR012910">
    <property type="entry name" value="Plug_dom"/>
</dbReference>
<gene>
    <name evidence="10" type="ORF">J6I44_06920</name>
</gene>
<dbReference type="Pfam" id="PF13715">
    <property type="entry name" value="CarbopepD_reg_2"/>
    <property type="match status" value="1"/>
</dbReference>
<keyword evidence="6 7" id="KW-0998">Cell outer membrane</keyword>
<keyword evidence="5 7" id="KW-0472">Membrane</keyword>
<dbReference type="Gene3D" id="2.60.40.1120">
    <property type="entry name" value="Carboxypeptidase-like, regulatory domain"/>
    <property type="match status" value="1"/>
</dbReference>
<dbReference type="PROSITE" id="PS52016">
    <property type="entry name" value="TONB_DEPENDENT_REC_3"/>
    <property type="match status" value="1"/>
</dbReference>
<evidence type="ECO:0000256" key="7">
    <source>
        <dbReference type="PROSITE-ProRule" id="PRU01360"/>
    </source>
</evidence>
<evidence type="ECO:0000256" key="6">
    <source>
        <dbReference type="ARBA" id="ARBA00023237"/>
    </source>
</evidence>
<dbReference type="Proteomes" id="UP001207918">
    <property type="component" value="Unassembled WGS sequence"/>
</dbReference>
<evidence type="ECO:0000256" key="8">
    <source>
        <dbReference type="SAM" id="SignalP"/>
    </source>
</evidence>
<evidence type="ECO:0000256" key="3">
    <source>
        <dbReference type="ARBA" id="ARBA00022452"/>
    </source>
</evidence>
<dbReference type="SUPFAM" id="SSF49464">
    <property type="entry name" value="Carboxypeptidase regulatory domain-like"/>
    <property type="match status" value="1"/>
</dbReference>
<dbReference type="EMBL" id="JAGGJA010000004">
    <property type="protein sequence ID" value="MCW9706580.1"/>
    <property type="molecule type" value="Genomic_DNA"/>
</dbReference>
<dbReference type="Pfam" id="PF07715">
    <property type="entry name" value="Plug"/>
    <property type="match status" value="1"/>
</dbReference>
<feature type="chain" id="PRO_5046940449" evidence="8">
    <location>
        <begin position="29"/>
        <end position="990"/>
    </location>
</feature>
<keyword evidence="3 7" id="KW-1134">Transmembrane beta strand</keyword>
<organism evidence="10 11">
    <name type="scientific">Fodinibius salsisoli</name>
    <dbReference type="NCBI Taxonomy" id="2820877"/>
    <lineage>
        <taxon>Bacteria</taxon>
        <taxon>Pseudomonadati</taxon>
        <taxon>Balneolota</taxon>
        <taxon>Balneolia</taxon>
        <taxon>Balneolales</taxon>
        <taxon>Balneolaceae</taxon>
        <taxon>Fodinibius</taxon>
    </lineage>
</organism>
<dbReference type="InterPro" id="IPR023997">
    <property type="entry name" value="TonB-dep_OMP_SusC/RagA_CS"/>
</dbReference>
<evidence type="ECO:0000313" key="11">
    <source>
        <dbReference type="Proteomes" id="UP001207918"/>
    </source>
</evidence>
<dbReference type="InterPro" id="IPR008969">
    <property type="entry name" value="CarboxyPept-like_regulatory"/>
</dbReference>
<dbReference type="SUPFAM" id="SSF56935">
    <property type="entry name" value="Porins"/>
    <property type="match status" value="1"/>
</dbReference>
<dbReference type="InterPro" id="IPR023996">
    <property type="entry name" value="TonB-dep_OMP_SusC/RagA"/>
</dbReference>
<reference evidence="10 11" key="1">
    <citation type="submission" date="2021-03" db="EMBL/GenBank/DDBJ databases">
        <title>Aliifodinibius sp. nov., a new bacterium isolated from saline soil.</title>
        <authorList>
            <person name="Galisteo C."/>
            <person name="De La Haba R."/>
            <person name="Sanchez-Porro C."/>
            <person name="Ventosa A."/>
        </authorList>
    </citation>
    <scope>NUCLEOTIDE SEQUENCE [LARGE SCALE GENOMIC DNA]</scope>
    <source>
        <strain evidence="10 11">1BSP15-2V2</strain>
    </source>
</reference>
<dbReference type="InterPro" id="IPR039426">
    <property type="entry name" value="TonB-dep_rcpt-like"/>
</dbReference>
<evidence type="ECO:0000256" key="2">
    <source>
        <dbReference type="ARBA" id="ARBA00022448"/>
    </source>
</evidence>
<dbReference type="NCBIfam" id="TIGR04057">
    <property type="entry name" value="SusC_RagA_signa"/>
    <property type="match status" value="1"/>
</dbReference>